<feature type="region of interest" description="Disordered" evidence="5">
    <location>
        <begin position="774"/>
        <end position="800"/>
    </location>
</feature>
<dbReference type="SUPFAM" id="SSF49478">
    <property type="entry name" value="Cna protein B-type domain"/>
    <property type="match status" value="2"/>
</dbReference>
<evidence type="ECO:0000313" key="9">
    <source>
        <dbReference type="Proteomes" id="UP000014417"/>
    </source>
</evidence>
<keyword evidence="6" id="KW-0472">Membrane</keyword>
<dbReference type="PANTHER" id="PTHR11319">
    <property type="entry name" value="G PROTEIN-COUPLED RECEPTOR-RELATED"/>
    <property type="match status" value="1"/>
</dbReference>
<dbReference type="InterPro" id="IPR011050">
    <property type="entry name" value="Pectin_lyase_fold/virulence"/>
</dbReference>
<dbReference type="Proteomes" id="UP000014417">
    <property type="component" value="Unassembled WGS sequence"/>
</dbReference>
<protein>
    <recommendedName>
        <fullName evidence="7">Gram-positive cocci surface proteins LPxTG domain-containing protein</fullName>
    </recommendedName>
</protein>
<feature type="compositionally biased region" description="Pro residues" evidence="5">
    <location>
        <begin position="778"/>
        <end position="789"/>
    </location>
</feature>
<evidence type="ECO:0000256" key="5">
    <source>
        <dbReference type="SAM" id="MobiDB-lite"/>
    </source>
</evidence>
<dbReference type="PROSITE" id="PS50847">
    <property type="entry name" value="GRAM_POS_ANCHORING"/>
    <property type="match status" value="1"/>
</dbReference>
<keyword evidence="6" id="KW-0812">Transmembrane</keyword>
<dbReference type="InterPro" id="IPR019931">
    <property type="entry name" value="LPXTG_anchor"/>
</dbReference>
<keyword evidence="2" id="KW-0964">Secreted</keyword>
<keyword evidence="1" id="KW-0134">Cell wall</keyword>
<evidence type="ECO:0000256" key="2">
    <source>
        <dbReference type="ARBA" id="ARBA00022525"/>
    </source>
</evidence>
<proteinExistence type="predicted"/>
<dbReference type="SUPFAM" id="SSF51126">
    <property type="entry name" value="Pectin lyase-like"/>
    <property type="match status" value="1"/>
</dbReference>
<evidence type="ECO:0000256" key="6">
    <source>
        <dbReference type="SAM" id="Phobius"/>
    </source>
</evidence>
<keyword evidence="6" id="KW-1133">Transmembrane helix</keyword>
<evidence type="ECO:0000256" key="3">
    <source>
        <dbReference type="ARBA" id="ARBA00022729"/>
    </source>
</evidence>
<reference evidence="8 9" key="1">
    <citation type="submission" date="2013-04" db="EMBL/GenBank/DDBJ databases">
        <title>The Genome Sequence of Propionimicrobium lymphophilum ACS-093-V-SCH5.</title>
        <authorList>
            <consortium name="The Broad Institute Genomics Platform"/>
            <person name="Earl A."/>
            <person name="Ward D."/>
            <person name="Feldgarden M."/>
            <person name="Gevers D."/>
            <person name="Saerens B."/>
            <person name="Vaneechoutte M."/>
            <person name="Walker B."/>
            <person name="Young S."/>
            <person name="Zeng Q."/>
            <person name="Gargeya S."/>
            <person name="Fitzgerald M."/>
            <person name="Haas B."/>
            <person name="Abouelleil A."/>
            <person name="Allen A.W."/>
            <person name="Alvarado L."/>
            <person name="Arachchi H.M."/>
            <person name="Berlin A.M."/>
            <person name="Chapman S.B."/>
            <person name="Gainer-Dewar J."/>
            <person name="Goldberg J."/>
            <person name="Griggs A."/>
            <person name="Gujja S."/>
            <person name="Hansen M."/>
            <person name="Howarth C."/>
            <person name="Imamovic A."/>
            <person name="Ireland A."/>
            <person name="Larimer J."/>
            <person name="McCowan C."/>
            <person name="Murphy C."/>
            <person name="Pearson M."/>
            <person name="Poon T.W."/>
            <person name="Priest M."/>
            <person name="Roberts A."/>
            <person name="Saif S."/>
            <person name="Shea T."/>
            <person name="Sisk P."/>
            <person name="Sykes S."/>
            <person name="Wortman J."/>
            <person name="Nusbaum C."/>
            <person name="Birren B."/>
        </authorList>
    </citation>
    <scope>NUCLEOTIDE SEQUENCE [LARGE SCALE GENOMIC DNA]</scope>
    <source>
        <strain evidence="8 9">ACS-093-V-SCH5</strain>
    </source>
</reference>
<dbReference type="PATRIC" id="fig|883161.3.peg.2023"/>
<dbReference type="AlphaFoldDB" id="S2WIJ8"/>
<dbReference type="STRING" id="883161.HMPREF9306_02033"/>
<dbReference type="HOGENOM" id="CLU_007455_0_0_11"/>
<dbReference type="Pfam" id="PF05738">
    <property type="entry name" value="Cna_B"/>
    <property type="match status" value="2"/>
</dbReference>
<dbReference type="InterPro" id="IPR008454">
    <property type="entry name" value="Collagen-bd_Cna-like_B-typ_dom"/>
</dbReference>
<dbReference type="Gene3D" id="2.60.40.1140">
    <property type="entry name" value="Collagen-binding surface protein Cna, B-type domain"/>
    <property type="match status" value="2"/>
</dbReference>
<sequence>MHKKLFGAIGAIVLVLFTIIGPAGVVSADAATPWDEIVAKAQAAGEVEAAIDGDVTLAPDSPQLVVKAGSTLTLTGGGTVVGAGKPAIKVEKGAILNLSGPSFTKAQFLVDGEMNFTAGAIKDTAVRGPVIFVNGGTLTIDGTAEFSGNDVSGTEGEISPEGLENEKYAPITAYDGTVNVKGGVISGNRNILKGGAIGLWGSTEKMAALNISGGKITKNHAEHPTKNALGGAIFAENAAIGITGGKISENSTEYGGGLMQIGGTFKMSDGVFSKNSNGEYNGRGGGLLLDGVSTEISGGKFTENTANGFGGGLVIHGGEATIKGGVLEGNTALKSGGGVAFLGDAKATIEALNVTGNIAKGFWGGGGIYNDTNSTLTMLNTAIINNAIAEKTFLIGAGDHPVSKQGGGLWNCPTGSSVFNITNGVAIFDNKAPDAGPNKEYAGAGDDFASVTKHFAGTPKEGQPVTLSQRLLGGGERVWYQDGSLYGIHGNWAKEKQLPRYLEGGENNRIPFDTAINENKVFKSVPENDSKELAKKLASVVIEGNVVGNDVSYGHAAQAGLGISGGGIANNGKLIFGTEDTWKLKINKAWDSDDPNTRPEEIDVDVLVGKFKVDQVHLSKDNGWTAEVLNFPNPATLIDASTGEKLPITFRESGADGYDLAVVEEGDDQAKVYTFNLTNRKLVEVPVEKAWDDFENKHQLRPESIDVELVVDGKASGQKLTLNGDNSWKGKFEKLPKYKDGKELDYSVREVSVESYESKVSGDAKHGFVITNKVIEPTPTPTPTPTTPPKPKKPKLPRTGNAGEMFAITAIGLAAAAAIVLRRRGR</sequence>
<evidence type="ECO:0000256" key="4">
    <source>
        <dbReference type="ARBA" id="ARBA00023088"/>
    </source>
</evidence>
<accession>S2WIJ8</accession>
<dbReference type="PANTHER" id="PTHR11319:SF35">
    <property type="entry name" value="OUTER MEMBRANE PROTEIN PMPC-RELATED"/>
    <property type="match status" value="1"/>
</dbReference>
<comment type="caution">
    <text evidence="8">The sequence shown here is derived from an EMBL/GenBank/DDBJ whole genome shotgun (WGS) entry which is preliminary data.</text>
</comment>
<dbReference type="OrthoDB" id="3196823at2"/>
<feature type="transmembrane region" description="Helical" evidence="6">
    <location>
        <begin position="802"/>
        <end position="821"/>
    </location>
</feature>
<gene>
    <name evidence="8" type="ORF">HMPREF9306_02033</name>
</gene>
<keyword evidence="4" id="KW-0572">Peptidoglycan-anchor</keyword>
<feature type="domain" description="Gram-positive cocci surface proteins LPxTG" evidence="7">
    <location>
        <begin position="796"/>
        <end position="826"/>
    </location>
</feature>
<dbReference type="RefSeq" id="WP_016456837.1">
    <property type="nucleotide sequence ID" value="NZ_KE150269.1"/>
</dbReference>
<evidence type="ECO:0000313" key="8">
    <source>
        <dbReference type="EMBL" id="EPD32462.1"/>
    </source>
</evidence>
<dbReference type="EMBL" id="AGZR01000009">
    <property type="protein sequence ID" value="EPD32462.1"/>
    <property type="molecule type" value="Genomic_DNA"/>
</dbReference>
<keyword evidence="9" id="KW-1185">Reference proteome</keyword>
<keyword evidence="3" id="KW-0732">Signal</keyword>
<organism evidence="8 9">
    <name type="scientific">Propionimicrobium lymphophilum ACS-093-V-SCH5</name>
    <dbReference type="NCBI Taxonomy" id="883161"/>
    <lineage>
        <taxon>Bacteria</taxon>
        <taxon>Bacillati</taxon>
        <taxon>Actinomycetota</taxon>
        <taxon>Actinomycetes</taxon>
        <taxon>Propionibacteriales</taxon>
        <taxon>Propionibacteriaceae</taxon>
        <taxon>Propionimicrobium</taxon>
    </lineage>
</organism>
<evidence type="ECO:0000259" key="7">
    <source>
        <dbReference type="PROSITE" id="PS50847"/>
    </source>
</evidence>
<evidence type="ECO:0000256" key="1">
    <source>
        <dbReference type="ARBA" id="ARBA00022512"/>
    </source>
</evidence>
<dbReference type="CDD" id="cd00222">
    <property type="entry name" value="CollagenBindB"/>
    <property type="match status" value="1"/>
</dbReference>
<name>S2WIJ8_9ACTN</name>